<evidence type="ECO:0000313" key="6">
    <source>
        <dbReference type="RefSeq" id="XP_010484891.1"/>
    </source>
</evidence>
<name>A0ABM0XEU5_CAMSA</name>
<keyword evidence="5" id="KW-1185">Reference proteome</keyword>
<keyword evidence="1" id="KW-0479">Metal-binding</keyword>
<keyword evidence="3" id="KW-0862">Zinc</keyword>
<proteinExistence type="predicted"/>
<gene>
    <name evidence="6" type="primary">LOC104763181</name>
</gene>
<dbReference type="Proteomes" id="UP000694864">
    <property type="component" value="Chromosome 18"/>
</dbReference>
<dbReference type="SMART" id="SM00575">
    <property type="entry name" value="ZnF_PMZ"/>
    <property type="match status" value="1"/>
</dbReference>
<evidence type="ECO:0000256" key="2">
    <source>
        <dbReference type="ARBA" id="ARBA00022771"/>
    </source>
</evidence>
<evidence type="ECO:0000313" key="5">
    <source>
        <dbReference type="Proteomes" id="UP000694864"/>
    </source>
</evidence>
<dbReference type="InterPro" id="IPR006564">
    <property type="entry name" value="Znf_PMZ"/>
</dbReference>
<accession>A0ABM0XEU5</accession>
<organism evidence="5 6">
    <name type="scientific">Camelina sativa</name>
    <name type="common">False flax</name>
    <name type="synonym">Myagrum sativum</name>
    <dbReference type="NCBI Taxonomy" id="90675"/>
    <lineage>
        <taxon>Eukaryota</taxon>
        <taxon>Viridiplantae</taxon>
        <taxon>Streptophyta</taxon>
        <taxon>Embryophyta</taxon>
        <taxon>Tracheophyta</taxon>
        <taxon>Spermatophyta</taxon>
        <taxon>Magnoliopsida</taxon>
        <taxon>eudicotyledons</taxon>
        <taxon>Gunneridae</taxon>
        <taxon>Pentapetalae</taxon>
        <taxon>rosids</taxon>
        <taxon>malvids</taxon>
        <taxon>Brassicales</taxon>
        <taxon>Brassicaceae</taxon>
        <taxon>Camelineae</taxon>
        <taxon>Camelina</taxon>
    </lineage>
</organism>
<dbReference type="Pfam" id="PF04434">
    <property type="entry name" value="SWIM"/>
    <property type="match status" value="1"/>
</dbReference>
<reference evidence="5" key="1">
    <citation type="journal article" date="2014" name="Nat. Commun.">
        <title>The emerging biofuel crop Camelina sativa retains a highly undifferentiated hexaploid genome structure.</title>
        <authorList>
            <person name="Kagale S."/>
            <person name="Koh C."/>
            <person name="Nixon J."/>
            <person name="Bollina V."/>
            <person name="Clarke W.E."/>
            <person name="Tuteja R."/>
            <person name="Spillane C."/>
            <person name="Robinson S.J."/>
            <person name="Links M.G."/>
            <person name="Clarke C."/>
            <person name="Higgins E.E."/>
            <person name="Huebert T."/>
            <person name="Sharpe A.G."/>
            <person name="Parkin I.A."/>
        </authorList>
    </citation>
    <scope>NUCLEOTIDE SEQUENCE [LARGE SCALE GENOMIC DNA]</scope>
    <source>
        <strain evidence="5">cv. DH55</strain>
    </source>
</reference>
<feature type="domain" description="Zinc finger PMZ-type" evidence="4">
    <location>
        <begin position="9"/>
        <end position="36"/>
    </location>
</feature>
<reference evidence="6" key="2">
    <citation type="submission" date="2025-08" db="UniProtKB">
        <authorList>
            <consortium name="RefSeq"/>
        </authorList>
    </citation>
    <scope>IDENTIFICATION</scope>
    <source>
        <tissue evidence="6">Leaf</tissue>
    </source>
</reference>
<dbReference type="InterPro" id="IPR007527">
    <property type="entry name" value="Znf_SWIM"/>
</dbReference>
<dbReference type="GeneID" id="104763181"/>
<sequence length="127" mass="14186">MQVVNLELKKCTCRRFDHEKIPCINAIAAVEHKDVSRISLCDPKFMSVDLVNGWGGSIMPPNESVPVPVAVDIQPCLPPIVVNPQGRPKKRRIKSSLEVAIGKKRPRKQHASSRCKQVGHNVKNCRM</sequence>
<evidence type="ECO:0000256" key="1">
    <source>
        <dbReference type="ARBA" id="ARBA00022723"/>
    </source>
</evidence>
<protein>
    <submittedName>
        <fullName evidence="6">Uncharacterized protein LOC104763181</fullName>
    </submittedName>
</protein>
<dbReference type="RefSeq" id="XP_010484891.1">
    <property type="nucleotide sequence ID" value="XM_010486589.1"/>
</dbReference>
<keyword evidence="2" id="KW-0863">Zinc-finger</keyword>
<evidence type="ECO:0000259" key="4">
    <source>
        <dbReference type="SMART" id="SM00575"/>
    </source>
</evidence>
<evidence type="ECO:0000256" key="3">
    <source>
        <dbReference type="ARBA" id="ARBA00022833"/>
    </source>
</evidence>